<evidence type="ECO:0000313" key="2">
    <source>
        <dbReference type="Proteomes" id="UP001050975"/>
    </source>
</evidence>
<evidence type="ECO:0008006" key="3">
    <source>
        <dbReference type="Google" id="ProtNLM"/>
    </source>
</evidence>
<dbReference type="EMBL" id="BLAY01000013">
    <property type="protein sequence ID" value="GET36497.1"/>
    <property type="molecule type" value="Genomic_DNA"/>
</dbReference>
<dbReference type="PANTHER" id="PTHR43393:SF2">
    <property type="entry name" value="CYTOKININ RIBOSIDE 5'-MONOPHOSPHATE PHOSPHORIBOHYDROLASE"/>
    <property type="match status" value="1"/>
</dbReference>
<dbReference type="InterPro" id="IPR031100">
    <property type="entry name" value="LOG_fam"/>
</dbReference>
<keyword evidence="2" id="KW-1185">Reference proteome</keyword>
<reference evidence="1" key="1">
    <citation type="submission" date="2019-10" db="EMBL/GenBank/DDBJ databases">
        <title>Draft genome sequece of Microseira wollei NIES-4236.</title>
        <authorList>
            <person name="Yamaguchi H."/>
            <person name="Suzuki S."/>
            <person name="Kawachi M."/>
        </authorList>
    </citation>
    <scope>NUCLEOTIDE SEQUENCE</scope>
    <source>
        <strain evidence="1">NIES-4236</strain>
    </source>
</reference>
<dbReference type="Proteomes" id="UP001050975">
    <property type="component" value="Unassembled WGS sequence"/>
</dbReference>
<dbReference type="InterPro" id="IPR052341">
    <property type="entry name" value="LOG_family_nucleotidases"/>
</dbReference>
<name>A0AAV3X1B1_9CYAN</name>
<dbReference type="RefSeq" id="WP_226576180.1">
    <property type="nucleotide sequence ID" value="NZ_BLAY01000013.1"/>
</dbReference>
<dbReference type="Gene3D" id="3.40.50.450">
    <property type="match status" value="1"/>
</dbReference>
<protein>
    <recommendedName>
        <fullName evidence="3">Cytochrome D ubiquinol oxidase subunit II</fullName>
    </recommendedName>
</protein>
<comment type="caution">
    <text evidence="1">The sequence shown here is derived from an EMBL/GenBank/DDBJ whole genome shotgun (WGS) entry which is preliminary data.</text>
</comment>
<evidence type="ECO:0000313" key="1">
    <source>
        <dbReference type="EMBL" id="GET36497.1"/>
    </source>
</evidence>
<organism evidence="1 2">
    <name type="scientific">Microseira wollei NIES-4236</name>
    <dbReference type="NCBI Taxonomy" id="2530354"/>
    <lineage>
        <taxon>Bacteria</taxon>
        <taxon>Bacillati</taxon>
        <taxon>Cyanobacteriota</taxon>
        <taxon>Cyanophyceae</taxon>
        <taxon>Oscillatoriophycideae</taxon>
        <taxon>Aerosakkonematales</taxon>
        <taxon>Aerosakkonemataceae</taxon>
        <taxon>Microseira</taxon>
    </lineage>
</organism>
<dbReference type="Pfam" id="PF03641">
    <property type="entry name" value="Lysine_decarbox"/>
    <property type="match status" value="1"/>
</dbReference>
<sequence length="355" mass="40309">MTINNSLNALESLRAEVIELLDQLPTLKHSKWIQHTLATLVRIAGTEVERLDWKILSAALQDMEQGFQIFYPYRHVRKVAIFGSARISPDTPEYRMAVDFARSVVQQGYMVMTGAGGGIMQAGNEGAGAEKSFGLNIRLPFEQEANPFIEGDPKLFHFKYFFTRKLFLLKESDAIALFPGGFGTQDEAFECMTLSQTGKFGPMPVVLIDRPGGNYWEAWNAYIKEHLLERGLISPEDPNLYTITDRLDVAMEAINSFYRVYHSSRYVDDRFVIRLNCDLSDAAIEGLNEQFSDILVKGRIEKSQALPQEAGDETFDLPRLVLYFNQRDLGRLYQLIAAINQLGKSSYESEHPERK</sequence>
<dbReference type="PANTHER" id="PTHR43393">
    <property type="entry name" value="CYTOKININ RIBOSIDE 5'-MONOPHOSPHATE PHOSPHORIBOHYDROLASE"/>
    <property type="match status" value="1"/>
</dbReference>
<accession>A0AAV3X1B1</accession>
<proteinExistence type="predicted"/>
<dbReference type="SUPFAM" id="SSF102405">
    <property type="entry name" value="MCP/YpsA-like"/>
    <property type="match status" value="1"/>
</dbReference>
<gene>
    <name evidence="1" type="ORF">MiSe_12480</name>
</gene>
<dbReference type="AlphaFoldDB" id="A0AAV3X1B1"/>
<dbReference type="GO" id="GO:0005829">
    <property type="term" value="C:cytosol"/>
    <property type="evidence" value="ECO:0007669"/>
    <property type="project" value="TreeGrafter"/>
</dbReference>